<name>A0A385UKQ6_9CRUS</name>
<dbReference type="CTD" id="4541"/>
<accession>A0A385UKQ6</accession>
<protein>
    <submittedName>
        <fullName evidence="2">NADH dehydrogenase subunit 6</fullName>
    </submittedName>
</protein>
<feature type="transmembrane region" description="Helical" evidence="1">
    <location>
        <begin position="112"/>
        <end position="135"/>
    </location>
</feature>
<dbReference type="EMBL" id="MG951756">
    <property type="protein sequence ID" value="AYB71164.1"/>
    <property type="molecule type" value="Genomic_DNA"/>
</dbReference>
<dbReference type="RefSeq" id="YP_009515461.1">
    <property type="nucleotide sequence ID" value="NC_039399.1"/>
</dbReference>
<keyword evidence="2" id="KW-0496">Mitochondrion</keyword>
<evidence type="ECO:0000313" key="2">
    <source>
        <dbReference type="EMBL" id="AYB71164.1"/>
    </source>
</evidence>
<reference evidence="2" key="1">
    <citation type="journal article" date="2018" name="Mitochondrial DNA Part B Resour">
        <title>The complete mitochondrial genome of Linguatula serrata (tongue worm) isolated from a dog and phylogenetic analysis.</title>
        <authorList>
            <person name="Naude T."/>
            <person name="Pant S."/>
            <person name="Tavassoli M."/>
            <person name="Sarker S."/>
            <person name="Ghorashi S.A."/>
        </authorList>
    </citation>
    <scope>NUCLEOTIDE SEQUENCE</scope>
</reference>
<sequence length="146" mass="16148">MFTLLLMNSLMFISSISPLIMSLSLIAQTLLISLSLNFLLQMPCFPIIITLILAGSMMIIFLYLSSLTPNEKTHLHLSKLLLLSPLLLFPLPSMPHPHLPPSPPTLSTSLPFLTSTLLLMSIIIITLMSSSLTLTNSKSPMRLFKN</sequence>
<proteinExistence type="predicted"/>
<gene>
    <name evidence="2" type="primary">ND6</name>
</gene>
<keyword evidence="1" id="KW-0812">Transmembrane</keyword>
<feature type="transmembrane region" description="Helical" evidence="1">
    <location>
        <begin position="76"/>
        <end position="92"/>
    </location>
</feature>
<feature type="transmembrane region" description="Helical" evidence="1">
    <location>
        <begin position="45"/>
        <end position="64"/>
    </location>
</feature>
<dbReference type="GeneID" id="38089173"/>
<geneLocation type="mitochondrion" evidence="2"/>
<feature type="transmembrane region" description="Helical" evidence="1">
    <location>
        <begin position="12"/>
        <end position="39"/>
    </location>
</feature>
<organism evidence="2">
    <name type="scientific">Linguatula serrata</name>
    <dbReference type="NCBI Taxonomy" id="646052"/>
    <lineage>
        <taxon>Eukaryota</taxon>
        <taxon>Metazoa</taxon>
        <taxon>Ecdysozoa</taxon>
        <taxon>Arthropoda</taxon>
        <taxon>Crustacea</taxon>
        <taxon>Oligostraca</taxon>
        <taxon>Ichthyostraca</taxon>
        <taxon>Pentastomida</taxon>
        <taxon>Porocephalida</taxon>
        <taxon>Linguatulidae</taxon>
        <taxon>Linguatula</taxon>
    </lineage>
</organism>
<keyword evidence="1" id="KW-1133">Transmembrane helix</keyword>
<dbReference type="AlphaFoldDB" id="A0A385UKQ6"/>
<keyword evidence="1" id="KW-0472">Membrane</keyword>
<evidence type="ECO:0000256" key="1">
    <source>
        <dbReference type="SAM" id="Phobius"/>
    </source>
</evidence>